<dbReference type="InterPro" id="IPR050679">
    <property type="entry name" value="Bact_HTH_transcr_reg"/>
</dbReference>
<dbReference type="InterPro" id="IPR000524">
    <property type="entry name" value="Tscrpt_reg_HTH_GntR"/>
</dbReference>
<dbReference type="Proteomes" id="UP000672934">
    <property type="component" value="Unassembled WGS sequence"/>
</dbReference>
<sequence length="260" mass="28360">MPDNDPLHRAATAPGVSRYGRIAAQLQRKIVAGEWLPGAAIPAENTLAAEFGMALGTIRQAIAVLVQEGLLERVQGKGTFVRNGLTGASMMRFFRFRADAGAPGSLATGTEPGLAIPRSEILSCRAARLDQGMAALFGLGAGARGLAISRRRWLDDKPRLLESIWLPLPRCEPLQRLPKAEWGDLLYPLLGSQCGITIHRAEDEVTFRTLDTDEAGLLELPDGHPCALVTRRAYDLQGHCAEYRLTRGDAYAFRYQADIR</sequence>
<dbReference type="SMART" id="SM00866">
    <property type="entry name" value="UTRA"/>
    <property type="match status" value="1"/>
</dbReference>
<dbReference type="SUPFAM" id="SSF64288">
    <property type="entry name" value="Chorismate lyase-like"/>
    <property type="match status" value="1"/>
</dbReference>
<dbReference type="InterPro" id="IPR011663">
    <property type="entry name" value="UTRA"/>
</dbReference>
<evidence type="ECO:0000259" key="4">
    <source>
        <dbReference type="PROSITE" id="PS50949"/>
    </source>
</evidence>
<dbReference type="Pfam" id="PF00392">
    <property type="entry name" value="GntR"/>
    <property type="match status" value="1"/>
</dbReference>
<dbReference type="AlphaFoldDB" id="A0A916IYR1"/>
<organism evidence="5 6">
    <name type="scientific">Cupriavidus yeoncheonensis</name>
    <dbReference type="NCBI Taxonomy" id="1462994"/>
    <lineage>
        <taxon>Bacteria</taxon>
        <taxon>Pseudomonadati</taxon>
        <taxon>Pseudomonadota</taxon>
        <taxon>Betaproteobacteria</taxon>
        <taxon>Burkholderiales</taxon>
        <taxon>Burkholderiaceae</taxon>
        <taxon>Cupriavidus</taxon>
    </lineage>
</organism>
<evidence type="ECO:0000256" key="2">
    <source>
        <dbReference type="ARBA" id="ARBA00023125"/>
    </source>
</evidence>
<comment type="caution">
    <text evidence="5">The sequence shown here is derived from an EMBL/GenBank/DDBJ whole genome shotgun (WGS) entry which is preliminary data.</text>
</comment>
<dbReference type="PANTHER" id="PTHR44846">
    <property type="entry name" value="MANNOSYL-D-GLYCERATE TRANSPORT/METABOLISM SYSTEM REPRESSOR MNGR-RELATED"/>
    <property type="match status" value="1"/>
</dbReference>
<dbReference type="GO" id="GO:0003677">
    <property type="term" value="F:DNA binding"/>
    <property type="evidence" value="ECO:0007669"/>
    <property type="project" value="UniProtKB-KW"/>
</dbReference>
<dbReference type="Pfam" id="PF07702">
    <property type="entry name" value="UTRA"/>
    <property type="match status" value="1"/>
</dbReference>
<keyword evidence="6" id="KW-1185">Reference proteome</keyword>
<proteinExistence type="predicted"/>
<keyword evidence="2" id="KW-0238">DNA-binding</keyword>
<dbReference type="GO" id="GO:0045892">
    <property type="term" value="P:negative regulation of DNA-templated transcription"/>
    <property type="evidence" value="ECO:0007669"/>
    <property type="project" value="TreeGrafter"/>
</dbReference>
<dbReference type="SUPFAM" id="SSF46785">
    <property type="entry name" value="Winged helix' DNA-binding domain"/>
    <property type="match status" value="1"/>
</dbReference>
<dbReference type="InterPro" id="IPR036388">
    <property type="entry name" value="WH-like_DNA-bd_sf"/>
</dbReference>
<dbReference type="InterPro" id="IPR028978">
    <property type="entry name" value="Chorismate_lyase_/UTRA_dom_sf"/>
</dbReference>
<dbReference type="PROSITE" id="PS50949">
    <property type="entry name" value="HTH_GNTR"/>
    <property type="match status" value="1"/>
</dbReference>
<dbReference type="InterPro" id="IPR036390">
    <property type="entry name" value="WH_DNA-bd_sf"/>
</dbReference>
<accession>A0A916IYR1</accession>
<keyword evidence="3" id="KW-0804">Transcription</keyword>
<dbReference type="SMART" id="SM00345">
    <property type="entry name" value="HTH_GNTR"/>
    <property type="match status" value="1"/>
</dbReference>
<evidence type="ECO:0000313" key="6">
    <source>
        <dbReference type="Proteomes" id="UP000672934"/>
    </source>
</evidence>
<name>A0A916IYR1_9BURK</name>
<dbReference type="Gene3D" id="3.40.1410.10">
    <property type="entry name" value="Chorismate lyase-like"/>
    <property type="match status" value="1"/>
</dbReference>
<dbReference type="PANTHER" id="PTHR44846:SF1">
    <property type="entry name" value="MANNOSYL-D-GLYCERATE TRANSPORT_METABOLISM SYSTEM REPRESSOR MNGR-RELATED"/>
    <property type="match status" value="1"/>
</dbReference>
<keyword evidence="1" id="KW-0805">Transcription regulation</keyword>
<dbReference type="EMBL" id="CAJPUY010000023">
    <property type="protein sequence ID" value="CAG2154779.1"/>
    <property type="molecule type" value="Genomic_DNA"/>
</dbReference>
<protein>
    <submittedName>
        <fullName evidence="5">HTH-type transcriptional repressor NagR</fullName>
    </submittedName>
</protein>
<evidence type="ECO:0000256" key="3">
    <source>
        <dbReference type="ARBA" id="ARBA00023163"/>
    </source>
</evidence>
<feature type="domain" description="HTH gntR-type" evidence="4">
    <location>
        <begin position="16"/>
        <end position="84"/>
    </location>
</feature>
<reference evidence="5" key="1">
    <citation type="submission" date="2021-03" db="EMBL/GenBank/DDBJ databases">
        <authorList>
            <person name="Peeters C."/>
        </authorList>
    </citation>
    <scope>NUCLEOTIDE SEQUENCE</scope>
    <source>
        <strain evidence="5">LMG 31506</strain>
    </source>
</reference>
<dbReference type="GO" id="GO:0003700">
    <property type="term" value="F:DNA-binding transcription factor activity"/>
    <property type="evidence" value="ECO:0007669"/>
    <property type="project" value="InterPro"/>
</dbReference>
<evidence type="ECO:0000256" key="1">
    <source>
        <dbReference type="ARBA" id="ARBA00023015"/>
    </source>
</evidence>
<dbReference type="Gene3D" id="1.10.10.10">
    <property type="entry name" value="Winged helix-like DNA-binding domain superfamily/Winged helix DNA-binding domain"/>
    <property type="match status" value="1"/>
</dbReference>
<dbReference type="RefSeq" id="WP_211950033.1">
    <property type="nucleotide sequence ID" value="NZ_CAJPUY010000023.1"/>
</dbReference>
<dbReference type="CDD" id="cd07377">
    <property type="entry name" value="WHTH_GntR"/>
    <property type="match status" value="1"/>
</dbReference>
<evidence type="ECO:0000313" key="5">
    <source>
        <dbReference type="EMBL" id="CAG2154779.1"/>
    </source>
</evidence>
<gene>
    <name evidence="5" type="primary">nagR_6</name>
    <name evidence="5" type="ORF">LMG31506_05178</name>
</gene>